<evidence type="ECO:0000313" key="2">
    <source>
        <dbReference type="Proteomes" id="UP000032024"/>
    </source>
</evidence>
<evidence type="ECO:0000313" key="1">
    <source>
        <dbReference type="EMBL" id="AJO22371.1"/>
    </source>
</evidence>
<dbReference type="EMBL" id="CP010525">
    <property type="protein sequence ID" value="AJO22371.1"/>
    <property type="molecule type" value="Genomic_DNA"/>
</dbReference>
<keyword evidence="2" id="KW-1185">Reference proteome</keyword>
<dbReference type="Proteomes" id="UP000032024">
    <property type="component" value="Chromosome"/>
</dbReference>
<reference evidence="2" key="1">
    <citation type="submission" date="2015-01" db="EMBL/GenBank/DDBJ databases">
        <title>Comparative genome analysis of Bacillus coagulans HM-08, Clostridium butyricum HM-68, Bacillus subtilis HM-66 and Bacillus paralicheniformis BL-09.</title>
        <authorList>
            <person name="Zhang H."/>
        </authorList>
    </citation>
    <scope>NUCLEOTIDE SEQUENCE [LARGE SCALE GENOMIC DNA]</scope>
    <source>
        <strain evidence="2">HM-08</strain>
    </source>
</reference>
<sequence length="43" mass="5160">MFREATESEPIARMPDDLFEKIKRILRKIEQGYECFQIGEGKR</sequence>
<accession>A0AAN0T774</accession>
<protein>
    <submittedName>
        <fullName evidence="1">Uncharacterized protein</fullName>
    </submittedName>
</protein>
<gene>
    <name evidence="1" type="ORF">SB48_HM08orf02482</name>
</gene>
<dbReference type="AlphaFoldDB" id="A0AAN0T774"/>
<organism evidence="1 2">
    <name type="scientific">Heyndrickxia coagulans</name>
    <name type="common">Weizmannia coagulans</name>
    <dbReference type="NCBI Taxonomy" id="1398"/>
    <lineage>
        <taxon>Bacteria</taxon>
        <taxon>Bacillati</taxon>
        <taxon>Bacillota</taxon>
        <taxon>Bacilli</taxon>
        <taxon>Bacillales</taxon>
        <taxon>Bacillaceae</taxon>
        <taxon>Heyndrickxia</taxon>
    </lineage>
</organism>
<proteinExistence type="predicted"/>
<name>A0AAN0T774_HEYCO</name>